<accession>A0A225DHF4</accession>
<dbReference type="InterPro" id="IPR003749">
    <property type="entry name" value="ThiS/MoaD-like"/>
</dbReference>
<dbReference type="Proteomes" id="UP000214646">
    <property type="component" value="Unassembled WGS sequence"/>
</dbReference>
<gene>
    <name evidence="1" type="ORF">FRUB_07108</name>
</gene>
<sequence>MALKVQIPTPMREQAGGSAEVVVTGATVKAALDDLTRQHPALAAKLFDNGKLRPYINVFVNDEDIRYLDDLDTPVKDGEIVALIPAVAGG</sequence>
<name>A0A225DHF4_9BACT</name>
<dbReference type="InterPro" id="IPR054834">
    <property type="entry name" value="SAMP1_3"/>
</dbReference>
<dbReference type="InterPro" id="IPR052045">
    <property type="entry name" value="Sulfur_Carrier/Prot_Modifier"/>
</dbReference>
<dbReference type="PANTHER" id="PTHR38031:SF1">
    <property type="entry name" value="SULFUR CARRIER PROTEIN CYSO"/>
    <property type="match status" value="1"/>
</dbReference>
<dbReference type="PANTHER" id="PTHR38031">
    <property type="entry name" value="SULFUR CARRIER PROTEIN SLR0821-RELATED"/>
    <property type="match status" value="1"/>
</dbReference>
<keyword evidence="2" id="KW-1185">Reference proteome</keyword>
<reference evidence="2" key="1">
    <citation type="submission" date="2017-06" db="EMBL/GenBank/DDBJ databases">
        <title>Genome analysis of Fimbriiglobus ruber SP5, the first member of the order Planctomycetales with confirmed chitinolytic capability.</title>
        <authorList>
            <person name="Ravin N.V."/>
            <person name="Rakitin A.L."/>
            <person name="Ivanova A.A."/>
            <person name="Beletsky A.V."/>
            <person name="Kulichevskaya I.S."/>
            <person name="Mardanov A.V."/>
            <person name="Dedysh S.N."/>
        </authorList>
    </citation>
    <scope>NUCLEOTIDE SEQUENCE [LARGE SCALE GENOMIC DNA]</scope>
    <source>
        <strain evidence="2">SP5</strain>
    </source>
</reference>
<protein>
    <submittedName>
        <fullName evidence="1">MoaD and/or ThiS family protein</fullName>
    </submittedName>
</protein>
<evidence type="ECO:0000313" key="1">
    <source>
        <dbReference type="EMBL" id="OWK37988.1"/>
    </source>
</evidence>
<proteinExistence type="predicted"/>
<dbReference type="NCBIfam" id="NF041918">
    <property type="entry name" value="SAMP1"/>
    <property type="match status" value="1"/>
</dbReference>
<dbReference type="Pfam" id="PF02597">
    <property type="entry name" value="ThiS"/>
    <property type="match status" value="1"/>
</dbReference>
<evidence type="ECO:0000313" key="2">
    <source>
        <dbReference type="Proteomes" id="UP000214646"/>
    </source>
</evidence>
<organism evidence="1 2">
    <name type="scientific">Fimbriiglobus ruber</name>
    <dbReference type="NCBI Taxonomy" id="1908690"/>
    <lineage>
        <taxon>Bacteria</taxon>
        <taxon>Pseudomonadati</taxon>
        <taxon>Planctomycetota</taxon>
        <taxon>Planctomycetia</taxon>
        <taxon>Gemmatales</taxon>
        <taxon>Gemmataceae</taxon>
        <taxon>Fimbriiglobus</taxon>
    </lineage>
</organism>
<dbReference type="SUPFAM" id="SSF54285">
    <property type="entry name" value="MoaD/ThiS"/>
    <property type="match status" value="1"/>
</dbReference>
<dbReference type="OrthoDB" id="9156098at2"/>
<dbReference type="Gene3D" id="3.10.20.30">
    <property type="match status" value="1"/>
</dbReference>
<comment type="caution">
    <text evidence="1">The sequence shown here is derived from an EMBL/GenBank/DDBJ whole genome shotgun (WGS) entry which is preliminary data.</text>
</comment>
<dbReference type="InterPro" id="IPR012675">
    <property type="entry name" value="Beta-grasp_dom_sf"/>
</dbReference>
<dbReference type="InterPro" id="IPR016155">
    <property type="entry name" value="Mopterin_synth/thiamin_S_b"/>
</dbReference>
<dbReference type="AlphaFoldDB" id="A0A225DHF4"/>
<dbReference type="RefSeq" id="WP_088257801.1">
    <property type="nucleotide sequence ID" value="NZ_NIDE01000014.1"/>
</dbReference>
<dbReference type="EMBL" id="NIDE01000014">
    <property type="protein sequence ID" value="OWK37988.1"/>
    <property type="molecule type" value="Genomic_DNA"/>
</dbReference>